<dbReference type="PRINTS" id="PR00723">
    <property type="entry name" value="SUBTILISIN"/>
</dbReference>
<dbReference type="InterPro" id="IPR036709">
    <property type="entry name" value="Autotransporte_beta_dom_sf"/>
</dbReference>
<gene>
    <name evidence="8" type="ORF">B7A03_04905</name>
    <name evidence="9" type="ORF">E7N58_07885</name>
</gene>
<evidence type="ECO:0000259" key="7">
    <source>
        <dbReference type="PROSITE" id="PS51208"/>
    </source>
</evidence>
<keyword evidence="4 6" id="KW-0378">Hydrolase</keyword>
<dbReference type="RefSeq" id="WP_002884166.1">
    <property type="nucleotide sequence ID" value="NZ_AP028376.1"/>
</dbReference>
<dbReference type="CDD" id="cd04848">
    <property type="entry name" value="Peptidases_S8_Autotransporter_serine_protease_like"/>
    <property type="match status" value="1"/>
</dbReference>
<dbReference type="GO" id="GO:0004252">
    <property type="term" value="F:serine-type endopeptidase activity"/>
    <property type="evidence" value="ECO:0007669"/>
    <property type="project" value="UniProtKB-UniRule"/>
</dbReference>
<name>A0A3Z9G9J8_CAMJU</name>
<reference evidence="8 11" key="1">
    <citation type="submission" date="2018-05" db="EMBL/GenBank/DDBJ databases">
        <authorList>
            <consortium name="NARMS: The National Antimicrobial Resistance Monitoring System"/>
        </authorList>
    </citation>
    <scope>NUCLEOTIDE SEQUENCE [LARGE SCALE GENOMIC DNA]</scope>
    <source>
        <strain evidence="8 11">CVM N62988</strain>
    </source>
</reference>
<dbReference type="Pfam" id="PF03797">
    <property type="entry name" value="Autotransporter"/>
    <property type="match status" value="1"/>
</dbReference>
<feature type="domain" description="Autotransporter" evidence="7">
    <location>
        <begin position="775"/>
        <end position="1041"/>
    </location>
</feature>
<reference evidence="9 10" key="2">
    <citation type="submission" date="2019-04" db="EMBL/GenBank/DDBJ databases">
        <authorList>
            <person name="Ashton P.M."/>
            <person name="Dallman T."/>
            <person name="Nair S."/>
            <person name="De Pinna E."/>
            <person name="Peters T."/>
            <person name="Grant K."/>
        </authorList>
    </citation>
    <scope>NUCLEOTIDE SEQUENCE [LARGE SCALE GENOMIC DNA]</scope>
    <source>
        <strain evidence="9 10">OXC2299</strain>
    </source>
</reference>
<evidence type="ECO:0000256" key="2">
    <source>
        <dbReference type="ARBA" id="ARBA00022670"/>
    </source>
</evidence>
<keyword evidence="2 6" id="KW-0645">Protease</keyword>
<dbReference type="PROSITE" id="PS00138">
    <property type="entry name" value="SUBTILASE_SER"/>
    <property type="match status" value="1"/>
</dbReference>
<accession>A0A3Z9G9J8</accession>
<keyword evidence="3" id="KW-0732">Signal</keyword>
<dbReference type="InterPro" id="IPR013425">
    <property type="entry name" value="Autotrns_rpt"/>
</dbReference>
<dbReference type="InterPro" id="IPR005546">
    <property type="entry name" value="Autotransporte_beta"/>
</dbReference>
<evidence type="ECO:0000256" key="5">
    <source>
        <dbReference type="ARBA" id="ARBA00022825"/>
    </source>
</evidence>
<dbReference type="PROSITE" id="PS51892">
    <property type="entry name" value="SUBTILASE"/>
    <property type="match status" value="1"/>
</dbReference>
<dbReference type="PROSITE" id="PS51208">
    <property type="entry name" value="AUTOTRANSPORTER"/>
    <property type="match status" value="1"/>
</dbReference>
<evidence type="ECO:0000313" key="11">
    <source>
        <dbReference type="Proteomes" id="UP000392616"/>
    </source>
</evidence>
<dbReference type="InterPro" id="IPR036852">
    <property type="entry name" value="Peptidase_S8/S53_dom_sf"/>
</dbReference>
<dbReference type="InterPro" id="IPR023828">
    <property type="entry name" value="Peptidase_S8_Ser-AS"/>
</dbReference>
<organism evidence="8 11">
    <name type="scientific">Campylobacter jejuni</name>
    <dbReference type="NCBI Taxonomy" id="197"/>
    <lineage>
        <taxon>Bacteria</taxon>
        <taxon>Pseudomonadati</taxon>
        <taxon>Campylobacterota</taxon>
        <taxon>Epsilonproteobacteria</taxon>
        <taxon>Campylobacterales</taxon>
        <taxon>Campylobacteraceae</taxon>
        <taxon>Campylobacter</taxon>
    </lineage>
</organism>
<evidence type="ECO:0000256" key="6">
    <source>
        <dbReference type="PROSITE-ProRule" id="PRU01240"/>
    </source>
</evidence>
<dbReference type="InterPro" id="IPR011050">
    <property type="entry name" value="Pectin_lyase_fold/virulence"/>
</dbReference>
<evidence type="ECO:0000313" key="9">
    <source>
        <dbReference type="EMBL" id="EAK8194057.1"/>
    </source>
</evidence>
<dbReference type="PANTHER" id="PTHR43399:SF4">
    <property type="entry name" value="CELL WALL-ASSOCIATED PROTEASE"/>
    <property type="match status" value="1"/>
</dbReference>
<keyword evidence="5 6" id="KW-0720">Serine protease</keyword>
<dbReference type="Gene3D" id="2.40.128.130">
    <property type="entry name" value="Autotransporter beta-domain"/>
    <property type="match status" value="1"/>
</dbReference>
<dbReference type="EMBL" id="AACHYE010000007">
    <property type="protein sequence ID" value="EAK6413354.1"/>
    <property type="molecule type" value="Genomic_DNA"/>
</dbReference>
<dbReference type="Proteomes" id="UP000358933">
    <property type="component" value="Unassembled WGS sequence"/>
</dbReference>
<sequence>MKKFFCLTLVCKLFALSEFELHHIDKVHKLGYSGDTIIIGVADDAFNQDHISLKDKILKSTYPTDTAGKQLIPDLKKSTHGSHVAGIAVGAKIGDSKPYGVAYGAKFYGAGVFPNGSYTQIPDIYNFFKDVSIINNSWGINFYPYFNLKASNSGLVDCTQTNQGTSYNICNTPLEYVMKADKVANDMMRLSKDKGVLNVFAAGNEGILSPALHAILPSYDESLRAWLAVGALDANEITLESDGTLIIKSQGLADFSNGFKGATNFSLVAAGVNINNVDSSTNDKFTKKSGTSMAAPMVSGTAALVKQNFPFLDGKQIADILLSTANKNYKAPKFTVKQVTDGTNQPKFLIVYISQDPPRIEDEIKRDLKQLYNGIQVQVNGQWIDYSDYIWDNRDSAQSQKLNTSTISSINGVVRVEKEELFGQGILDAQKALKGLSILDANRLSDQDVLKYEQEPNTAYYTINTAGYDAEFSNDISQRKWDESTHLSSAINKPTHLANLNIGLSKEGEGILIISGQNTYEGATLIKQGELKLKGKVKNNAYVEQKAILSGNGIVGQNLNNKGIVRPGNEDLNDLTVQGTYTQEGVDSKLQLDFGNYKNSKLIAKTYDIRSGNLEYIPLPKYYILNKPVKINLGDLEKSLSSFNHVLIQNTYALNFDFVLSDDLVSINKTLIKPNLKPNAYEIPNTSLGNALRQLRSRADLSQTYQEFFASLDNGIDVKTKLNRIEGSGYLSTFSNHNQSNLMQNNMLFTLHPLNINNFAQNNNILLASTYLPRIFSNEEYFWHLTPSYKYYKDKDFSGQKTGANISLGENFSSGFLAYALSLSSAKFNFNNGSDLKSYNMDLLLNYNHDLDFIKILSGLGIGVGFNTLNRFVVEQPIEGKYKTLQTSAQLGVTKDIILGQDFIFNPLMYFTHSFFYQEDFKENKSPFAKNYESLKHHSINANLGFNLAKNIEQDDYQASFSTFVIFEKRIYGRTLENKASFVDFPITFIQKYKLKDNILSQGFNSEFLYKNNVFWQFMLMNRFSHNAYELHLMSSVGKRF</sequence>
<comment type="caution">
    <text evidence="8">The sequence shown here is derived from an EMBL/GenBank/DDBJ whole genome shotgun (WGS) entry which is preliminary data.</text>
</comment>
<dbReference type="InterPro" id="IPR022398">
    <property type="entry name" value="Peptidase_S8_His-AS"/>
</dbReference>
<dbReference type="EMBL" id="AACJKW010000012">
    <property type="protein sequence ID" value="EAK8194057.1"/>
    <property type="molecule type" value="Genomic_DNA"/>
</dbReference>
<feature type="active site" description="Charge relay system" evidence="6">
    <location>
        <position position="80"/>
    </location>
</feature>
<dbReference type="PIRSF" id="PIRSF037905">
    <property type="entry name" value="Subtilisin_rel_CJE1557"/>
    <property type="match status" value="1"/>
</dbReference>
<feature type="active site" description="Charge relay system" evidence="6">
    <location>
        <position position="43"/>
    </location>
</feature>
<dbReference type="SUPFAM" id="SSF51126">
    <property type="entry name" value="Pectin lyase-like"/>
    <property type="match status" value="1"/>
</dbReference>
<evidence type="ECO:0000313" key="8">
    <source>
        <dbReference type="EMBL" id="EAK6413354.1"/>
    </source>
</evidence>
<evidence type="ECO:0000256" key="3">
    <source>
        <dbReference type="ARBA" id="ARBA00022729"/>
    </source>
</evidence>
<dbReference type="InterPro" id="IPR015500">
    <property type="entry name" value="Peptidase_S8_subtilisin-rel"/>
</dbReference>
<dbReference type="InterPro" id="IPR017318">
    <property type="entry name" value="Pept_S8A_subtilisin_campylobac"/>
</dbReference>
<dbReference type="PANTHER" id="PTHR43399">
    <property type="entry name" value="SUBTILISIN-RELATED"/>
    <property type="match status" value="1"/>
</dbReference>
<dbReference type="SUPFAM" id="SSF103515">
    <property type="entry name" value="Autotransporter"/>
    <property type="match status" value="1"/>
</dbReference>
<feature type="active site" description="Charge relay system" evidence="6">
    <location>
        <position position="292"/>
    </location>
</feature>
<dbReference type="GO" id="GO:0006508">
    <property type="term" value="P:proteolysis"/>
    <property type="evidence" value="ECO:0007669"/>
    <property type="project" value="UniProtKB-KW"/>
</dbReference>
<dbReference type="InterPro" id="IPR000209">
    <property type="entry name" value="Peptidase_S8/S53_dom"/>
</dbReference>
<dbReference type="Pfam" id="PF00082">
    <property type="entry name" value="Peptidase_S8"/>
    <property type="match status" value="1"/>
</dbReference>
<dbReference type="InterPro" id="IPR051048">
    <property type="entry name" value="Peptidase_S8/S53_subtilisin"/>
</dbReference>
<dbReference type="SUPFAM" id="SSF52743">
    <property type="entry name" value="Subtilisin-like"/>
    <property type="match status" value="1"/>
</dbReference>
<protein>
    <submittedName>
        <fullName evidence="8">Autotransporter domain-containing protein</fullName>
    </submittedName>
</protein>
<evidence type="ECO:0000256" key="1">
    <source>
        <dbReference type="ARBA" id="ARBA00011073"/>
    </source>
</evidence>
<dbReference type="AlphaFoldDB" id="A0A3Z9G9J8"/>
<dbReference type="Proteomes" id="UP000392616">
    <property type="component" value="Unassembled WGS sequence"/>
</dbReference>
<dbReference type="PROSITE" id="PS00137">
    <property type="entry name" value="SUBTILASE_HIS"/>
    <property type="match status" value="1"/>
</dbReference>
<evidence type="ECO:0000313" key="10">
    <source>
        <dbReference type="Proteomes" id="UP000358933"/>
    </source>
</evidence>
<comment type="similarity">
    <text evidence="1 6">Belongs to the peptidase S8 family.</text>
</comment>
<dbReference type="Gene3D" id="3.40.50.200">
    <property type="entry name" value="Peptidase S8/S53 domain"/>
    <property type="match status" value="1"/>
</dbReference>
<dbReference type="NCBIfam" id="TIGR02601">
    <property type="entry name" value="autotrns_rpt"/>
    <property type="match status" value="1"/>
</dbReference>
<dbReference type="InterPro" id="IPR034061">
    <property type="entry name" value="Peptidases_S8_Autotransporter"/>
</dbReference>
<proteinExistence type="inferred from homology"/>
<evidence type="ECO:0000256" key="4">
    <source>
        <dbReference type="ARBA" id="ARBA00022801"/>
    </source>
</evidence>